<feature type="transmembrane region" description="Helical" evidence="1">
    <location>
        <begin position="20"/>
        <end position="40"/>
    </location>
</feature>
<keyword evidence="1" id="KW-1133">Transmembrane helix</keyword>
<reference evidence="2" key="1">
    <citation type="submission" date="2022-06" db="EMBL/GenBank/DDBJ databases">
        <title>Complete genome sequences of two strains of the flax pathogen Septoria linicola.</title>
        <authorList>
            <person name="Lapalu N."/>
            <person name="Simon A."/>
            <person name="Demenou B."/>
            <person name="Paumier D."/>
            <person name="Guillot M.-P."/>
            <person name="Gout L."/>
            <person name="Valade R."/>
        </authorList>
    </citation>
    <scope>NUCLEOTIDE SEQUENCE</scope>
    <source>
        <strain evidence="2">SE15195</strain>
    </source>
</reference>
<evidence type="ECO:0000313" key="3">
    <source>
        <dbReference type="Proteomes" id="UP001056384"/>
    </source>
</evidence>
<protein>
    <submittedName>
        <fullName evidence="2">Uncharacterized protein</fullName>
    </submittedName>
</protein>
<evidence type="ECO:0000313" key="2">
    <source>
        <dbReference type="EMBL" id="USW51571.1"/>
    </source>
</evidence>
<dbReference type="Proteomes" id="UP001056384">
    <property type="component" value="Chromosome 3"/>
</dbReference>
<evidence type="ECO:0000256" key="1">
    <source>
        <dbReference type="SAM" id="Phobius"/>
    </source>
</evidence>
<keyword evidence="1" id="KW-0812">Transmembrane</keyword>
<keyword evidence="1" id="KW-0472">Membrane</keyword>
<name>A0A9Q9EH87_9PEZI</name>
<sequence>MKTQHASLFSYNLTRPYPYWWFTPVTLVAAFALTAVFSYLNYAANGFELVVTTSSDPNGTIADLSALHGLPRLLTGKYRPNCQPVSLAAGSKFFTNSTGLKYEILKVSRQGSTDILPALTYSNNVLDHCMVTKVELEPSSQDRTANQWSVSAFGIIVRTYATCNISSSYGPITFDILNSYDLVPETATVNFVSQNKSARASLWWGESLLSTYWIWSTFEISKNHTLPDGDSRPGSNNKISKAHLAFHPDDSSRDILDTTFMRLAWRMLWEGAGTERGIYWWEQEEQVVYASEYAKRDIWPSNWWLPAEKLAKSAYSTVLVDLGQAEWSNILLED</sequence>
<keyword evidence="3" id="KW-1185">Reference proteome</keyword>
<accession>A0A9Q9EH87</accession>
<dbReference type="AlphaFoldDB" id="A0A9Q9EH87"/>
<proteinExistence type="predicted"/>
<dbReference type="EMBL" id="CP099420">
    <property type="protein sequence ID" value="USW51571.1"/>
    <property type="molecule type" value="Genomic_DNA"/>
</dbReference>
<gene>
    <name evidence="2" type="ORF">Slin15195_G048900</name>
</gene>
<organism evidence="2 3">
    <name type="scientific">Septoria linicola</name>
    <dbReference type="NCBI Taxonomy" id="215465"/>
    <lineage>
        <taxon>Eukaryota</taxon>
        <taxon>Fungi</taxon>
        <taxon>Dikarya</taxon>
        <taxon>Ascomycota</taxon>
        <taxon>Pezizomycotina</taxon>
        <taxon>Dothideomycetes</taxon>
        <taxon>Dothideomycetidae</taxon>
        <taxon>Mycosphaerellales</taxon>
        <taxon>Mycosphaerellaceae</taxon>
        <taxon>Septoria</taxon>
    </lineage>
</organism>